<proteinExistence type="predicted"/>
<gene>
    <name evidence="2" type="ORF">Tco025E_06454</name>
</gene>
<protein>
    <submittedName>
        <fullName evidence="2">Uncharacterized protein</fullName>
    </submittedName>
</protein>
<feature type="compositionally biased region" description="Low complexity" evidence="1">
    <location>
        <begin position="308"/>
        <end position="326"/>
    </location>
</feature>
<name>A0A3R7LER0_9TRYP</name>
<dbReference type="RefSeq" id="XP_029226627.1">
    <property type="nucleotide sequence ID" value="XM_029373331.1"/>
</dbReference>
<evidence type="ECO:0000313" key="3">
    <source>
        <dbReference type="Proteomes" id="UP000284403"/>
    </source>
</evidence>
<feature type="region of interest" description="Disordered" evidence="1">
    <location>
        <begin position="35"/>
        <end position="69"/>
    </location>
</feature>
<dbReference type="OrthoDB" id="251619at2759"/>
<dbReference type="Proteomes" id="UP000284403">
    <property type="component" value="Unassembled WGS sequence"/>
</dbReference>
<feature type="compositionally biased region" description="Low complexity" evidence="1">
    <location>
        <begin position="35"/>
        <end position="58"/>
    </location>
</feature>
<comment type="caution">
    <text evidence="2">The sequence shown here is derived from an EMBL/GenBank/DDBJ whole genome shotgun (WGS) entry which is preliminary data.</text>
</comment>
<feature type="compositionally biased region" description="Gly residues" evidence="1">
    <location>
        <begin position="296"/>
        <end position="307"/>
    </location>
</feature>
<feature type="region of interest" description="Disordered" evidence="1">
    <location>
        <begin position="90"/>
        <end position="111"/>
    </location>
</feature>
<feature type="region of interest" description="Disordered" evidence="1">
    <location>
        <begin position="175"/>
        <end position="197"/>
    </location>
</feature>
<accession>A0A3R7LER0</accession>
<dbReference type="EMBL" id="MKKU01000430">
    <property type="protein sequence ID" value="RNF12935.1"/>
    <property type="molecule type" value="Genomic_DNA"/>
</dbReference>
<dbReference type="GeneID" id="40320065"/>
<dbReference type="AlphaFoldDB" id="A0A3R7LER0"/>
<feature type="region of interest" description="Disordered" evidence="1">
    <location>
        <begin position="276"/>
        <end position="356"/>
    </location>
</feature>
<keyword evidence="3" id="KW-1185">Reference proteome</keyword>
<organism evidence="2 3">
    <name type="scientific">Trypanosoma conorhini</name>
    <dbReference type="NCBI Taxonomy" id="83891"/>
    <lineage>
        <taxon>Eukaryota</taxon>
        <taxon>Discoba</taxon>
        <taxon>Euglenozoa</taxon>
        <taxon>Kinetoplastea</taxon>
        <taxon>Metakinetoplastina</taxon>
        <taxon>Trypanosomatida</taxon>
        <taxon>Trypanosomatidae</taxon>
        <taxon>Trypanosoma</taxon>
    </lineage>
</organism>
<reference evidence="2 3" key="1">
    <citation type="journal article" date="2018" name="BMC Genomics">
        <title>Genomic comparison of Trypanosoma conorhini and Trypanosoma rangeli to Trypanosoma cruzi strains of high and low virulence.</title>
        <authorList>
            <person name="Bradwell K.R."/>
            <person name="Koparde V.N."/>
            <person name="Matveyev A.V."/>
            <person name="Serrano M.G."/>
            <person name="Alves J.M."/>
            <person name="Parikh H."/>
            <person name="Huang B."/>
            <person name="Lee V."/>
            <person name="Espinosa-Alvarez O."/>
            <person name="Ortiz P.A."/>
            <person name="Costa-Martins A.G."/>
            <person name="Teixeira M.M."/>
            <person name="Buck G.A."/>
        </authorList>
    </citation>
    <scope>NUCLEOTIDE SEQUENCE [LARGE SCALE GENOMIC DNA]</scope>
    <source>
        <strain evidence="2 3">025E</strain>
    </source>
</reference>
<sequence>MLRLLVACGRSAADGGRDEFHTLQLLNRLLGEEAGPASHGDAAASSAAVAPAEDASPATPRSPPREARDSLALGADDAPTTVSTALVAGRPQLSAPLPRGGAGPVSDSASTLEGATHLRLGAPNSTVKNDMDPPQLEHTIAFSSRASSLLCGGRDPKMKLEWSSSISRLPPAVLATGPQDTAPAEPQRVNSPPRSAGLASVTGAAGLGARASYARRFLERLYFRDPVVVGTAGGLPPRAPTTRQKRTNPIFERCYYDASGLLFTPIVFDGAPPVRRVESERSRSALSGSDLRLERGGGGGGGSGKNGGRPSSQHVSSPVRPRVTSSLYRSRTGCAHDLRRSVRRQVQRPAQDKLQQEDATAGLCIEGQALRFSSRCPSSALVRHLRRDKKCPVGGVGENQWL</sequence>
<evidence type="ECO:0000256" key="1">
    <source>
        <dbReference type="SAM" id="MobiDB-lite"/>
    </source>
</evidence>
<evidence type="ECO:0000313" key="2">
    <source>
        <dbReference type="EMBL" id="RNF12935.1"/>
    </source>
</evidence>